<gene>
    <name evidence="1" type="ORF">E2C01_020600</name>
</gene>
<dbReference type="EMBL" id="VSRR010001746">
    <property type="protein sequence ID" value="MPC27429.1"/>
    <property type="molecule type" value="Genomic_DNA"/>
</dbReference>
<evidence type="ECO:0000313" key="1">
    <source>
        <dbReference type="EMBL" id="MPC27429.1"/>
    </source>
</evidence>
<protein>
    <submittedName>
        <fullName evidence="1">Uncharacterized protein</fullName>
    </submittedName>
</protein>
<name>A0A5B7E1Z2_PORTR</name>
<evidence type="ECO:0000313" key="2">
    <source>
        <dbReference type="Proteomes" id="UP000324222"/>
    </source>
</evidence>
<organism evidence="1 2">
    <name type="scientific">Portunus trituberculatus</name>
    <name type="common">Swimming crab</name>
    <name type="synonym">Neptunus trituberculatus</name>
    <dbReference type="NCBI Taxonomy" id="210409"/>
    <lineage>
        <taxon>Eukaryota</taxon>
        <taxon>Metazoa</taxon>
        <taxon>Ecdysozoa</taxon>
        <taxon>Arthropoda</taxon>
        <taxon>Crustacea</taxon>
        <taxon>Multicrustacea</taxon>
        <taxon>Malacostraca</taxon>
        <taxon>Eumalacostraca</taxon>
        <taxon>Eucarida</taxon>
        <taxon>Decapoda</taxon>
        <taxon>Pleocyemata</taxon>
        <taxon>Brachyura</taxon>
        <taxon>Eubrachyura</taxon>
        <taxon>Portunoidea</taxon>
        <taxon>Portunidae</taxon>
        <taxon>Portuninae</taxon>
        <taxon>Portunus</taxon>
    </lineage>
</organism>
<dbReference type="Proteomes" id="UP000324222">
    <property type="component" value="Unassembled WGS sequence"/>
</dbReference>
<dbReference type="AlphaFoldDB" id="A0A5B7E1Z2"/>
<sequence>MVLKGLISSVPGHTAISILHTIWQFIQLQKLTHAPFTGNVHITLS</sequence>
<accession>A0A5B7E1Z2</accession>
<reference evidence="1 2" key="1">
    <citation type="submission" date="2019-05" db="EMBL/GenBank/DDBJ databases">
        <title>Another draft genome of Portunus trituberculatus and its Hox gene families provides insights of decapod evolution.</title>
        <authorList>
            <person name="Jeong J.-H."/>
            <person name="Song I."/>
            <person name="Kim S."/>
            <person name="Choi T."/>
            <person name="Kim D."/>
            <person name="Ryu S."/>
            <person name="Kim W."/>
        </authorList>
    </citation>
    <scope>NUCLEOTIDE SEQUENCE [LARGE SCALE GENOMIC DNA]</scope>
    <source>
        <tissue evidence="1">Muscle</tissue>
    </source>
</reference>
<keyword evidence="2" id="KW-1185">Reference proteome</keyword>
<comment type="caution">
    <text evidence="1">The sequence shown here is derived from an EMBL/GenBank/DDBJ whole genome shotgun (WGS) entry which is preliminary data.</text>
</comment>
<proteinExistence type="predicted"/>